<evidence type="ECO:0000313" key="2">
    <source>
        <dbReference type="EMBL" id="OWZ15038.1"/>
    </source>
</evidence>
<dbReference type="OrthoDB" id="99924at2759"/>
<dbReference type="EMBL" id="NBNE01001207">
    <property type="protein sequence ID" value="OWZ15038.1"/>
    <property type="molecule type" value="Genomic_DNA"/>
</dbReference>
<keyword evidence="1" id="KW-0812">Transmembrane</keyword>
<sequence>MRQNVFLFIVVVVIAIVNVTLTNAYNGDHEVRHLKGVQTSTEDNHALDAGDEERAGLNGVAAKVKGGQLDDIAAKAKAGRVDDAIAAAGGKKWQQIFGKMKAENIKSVNGMKAPTVNQNRWQAAVAKIQSGKLNKLDTTNNKWKGAFNKIKASGRLKNADKAKVVKVTEGVAKEIAKAPEKASKFKKFLEIAYGAVLTALIVIGFGAMVS</sequence>
<dbReference type="Proteomes" id="UP000198211">
    <property type="component" value="Unassembled WGS sequence"/>
</dbReference>
<organism evidence="2 3">
    <name type="scientific">Phytophthora megakarya</name>
    <dbReference type="NCBI Taxonomy" id="4795"/>
    <lineage>
        <taxon>Eukaryota</taxon>
        <taxon>Sar</taxon>
        <taxon>Stramenopiles</taxon>
        <taxon>Oomycota</taxon>
        <taxon>Peronosporomycetes</taxon>
        <taxon>Peronosporales</taxon>
        <taxon>Peronosporaceae</taxon>
        <taxon>Phytophthora</taxon>
    </lineage>
</organism>
<keyword evidence="1" id="KW-0472">Membrane</keyword>
<name>A0A225WCR8_9STRA</name>
<accession>A0A225WCR8</accession>
<keyword evidence="3" id="KW-1185">Reference proteome</keyword>
<evidence type="ECO:0000313" key="3">
    <source>
        <dbReference type="Proteomes" id="UP000198211"/>
    </source>
</evidence>
<reference evidence="3" key="1">
    <citation type="submission" date="2017-03" db="EMBL/GenBank/DDBJ databases">
        <title>Phytopthora megakarya and P. palmivora, two closely related causual agents of cacao black pod achieved similar genome size and gene model numbers by different mechanisms.</title>
        <authorList>
            <person name="Ali S."/>
            <person name="Shao J."/>
            <person name="Larry D.J."/>
            <person name="Kronmiller B."/>
            <person name="Shen D."/>
            <person name="Strem M.D."/>
            <person name="Melnick R.L."/>
            <person name="Guiltinan M.J."/>
            <person name="Tyler B.M."/>
            <person name="Meinhardt L.W."/>
            <person name="Bailey B.A."/>
        </authorList>
    </citation>
    <scope>NUCLEOTIDE SEQUENCE [LARGE SCALE GENOMIC DNA]</scope>
    <source>
        <strain evidence="3">zdho120</strain>
    </source>
</reference>
<keyword evidence="1" id="KW-1133">Transmembrane helix</keyword>
<evidence type="ECO:0000256" key="1">
    <source>
        <dbReference type="SAM" id="Phobius"/>
    </source>
</evidence>
<feature type="transmembrane region" description="Helical" evidence="1">
    <location>
        <begin position="191"/>
        <end position="209"/>
    </location>
</feature>
<protein>
    <submittedName>
        <fullName evidence="2">RxLR effector protein</fullName>
    </submittedName>
</protein>
<proteinExistence type="predicted"/>
<dbReference type="AlphaFoldDB" id="A0A225WCR8"/>
<feature type="transmembrane region" description="Helical" evidence="1">
    <location>
        <begin position="6"/>
        <end position="25"/>
    </location>
</feature>
<comment type="caution">
    <text evidence="2">The sequence shown here is derived from an EMBL/GenBank/DDBJ whole genome shotgun (WGS) entry which is preliminary data.</text>
</comment>
<gene>
    <name evidence="2" type="ORF">PHMEG_00011395</name>
</gene>